<comment type="subcellular location">
    <subcellularLocation>
        <location evidence="1">Membrane</location>
        <topology evidence="1">Multi-pass membrane protein</topology>
    </subcellularLocation>
</comment>
<evidence type="ECO:0000256" key="8">
    <source>
        <dbReference type="SAM" id="Phobius"/>
    </source>
</evidence>
<dbReference type="InterPro" id="IPR011701">
    <property type="entry name" value="MFS"/>
</dbReference>
<feature type="transmembrane region" description="Helical" evidence="8">
    <location>
        <begin position="479"/>
        <end position="499"/>
    </location>
</feature>
<keyword evidence="4 8" id="KW-1133">Transmembrane helix</keyword>
<evidence type="ECO:0000256" key="6">
    <source>
        <dbReference type="ARBA" id="ARBA00023180"/>
    </source>
</evidence>
<evidence type="ECO:0000256" key="5">
    <source>
        <dbReference type="ARBA" id="ARBA00023136"/>
    </source>
</evidence>
<dbReference type="InterPro" id="IPR036259">
    <property type="entry name" value="MFS_trans_sf"/>
</dbReference>
<dbReference type="CDD" id="cd17323">
    <property type="entry name" value="MFS_Tpo1_MDR_like"/>
    <property type="match status" value="1"/>
</dbReference>
<evidence type="ECO:0000256" key="4">
    <source>
        <dbReference type="ARBA" id="ARBA00022989"/>
    </source>
</evidence>
<dbReference type="GO" id="GO:0140115">
    <property type="term" value="P:export across plasma membrane"/>
    <property type="evidence" value="ECO:0007669"/>
    <property type="project" value="UniProtKB-ARBA"/>
</dbReference>
<evidence type="ECO:0000313" key="11">
    <source>
        <dbReference type="Proteomes" id="UP000639403"/>
    </source>
</evidence>
<feature type="compositionally biased region" description="Basic and acidic residues" evidence="7">
    <location>
        <begin position="1"/>
        <end position="24"/>
    </location>
</feature>
<evidence type="ECO:0000259" key="9">
    <source>
        <dbReference type="PROSITE" id="PS50850"/>
    </source>
</evidence>
<feature type="domain" description="Major facilitator superfamily (MFS) profile" evidence="9">
    <location>
        <begin position="73"/>
        <end position="527"/>
    </location>
</feature>
<evidence type="ECO:0000313" key="10">
    <source>
        <dbReference type="EMBL" id="KAF9814182.1"/>
    </source>
</evidence>
<evidence type="ECO:0000256" key="3">
    <source>
        <dbReference type="ARBA" id="ARBA00022692"/>
    </source>
</evidence>
<feature type="region of interest" description="Disordered" evidence="7">
    <location>
        <begin position="1"/>
        <end position="52"/>
    </location>
</feature>
<gene>
    <name evidence="10" type="ORF">IEO21_05251</name>
</gene>
<keyword evidence="6" id="KW-0325">Glycoprotein</keyword>
<dbReference type="SUPFAM" id="SSF103473">
    <property type="entry name" value="MFS general substrate transporter"/>
    <property type="match status" value="1"/>
</dbReference>
<feature type="transmembrane region" description="Helical" evidence="8">
    <location>
        <begin position="505"/>
        <end position="526"/>
    </location>
</feature>
<reference evidence="10" key="1">
    <citation type="submission" date="2020-11" db="EMBL/GenBank/DDBJ databases">
        <authorList>
            <person name="Koelle M."/>
            <person name="Horta M.A.C."/>
            <person name="Nowrousian M."/>
            <person name="Ohm R.A."/>
            <person name="Benz P."/>
            <person name="Pilgard A."/>
        </authorList>
    </citation>
    <scope>NUCLEOTIDE SEQUENCE</scope>
    <source>
        <strain evidence="10">FPRL280</strain>
    </source>
</reference>
<dbReference type="FunFam" id="1.20.1250.20:FF:000172">
    <property type="entry name" value="MFS multidrug resistance transporter"/>
    <property type="match status" value="1"/>
</dbReference>
<name>A0A8H7U2G5_9APHY</name>
<evidence type="ECO:0000256" key="2">
    <source>
        <dbReference type="ARBA" id="ARBA00022448"/>
    </source>
</evidence>
<feature type="transmembrane region" description="Helical" evidence="8">
    <location>
        <begin position="230"/>
        <end position="249"/>
    </location>
</feature>
<dbReference type="InterPro" id="IPR020846">
    <property type="entry name" value="MFS_dom"/>
</dbReference>
<feature type="transmembrane region" description="Helical" evidence="8">
    <location>
        <begin position="300"/>
        <end position="325"/>
    </location>
</feature>
<dbReference type="GO" id="GO:0005886">
    <property type="term" value="C:plasma membrane"/>
    <property type="evidence" value="ECO:0007669"/>
    <property type="project" value="TreeGrafter"/>
</dbReference>
<evidence type="ECO:0000256" key="1">
    <source>
        <dbReference type="ARBA" id="ARBA00004141"/>
    </source>
</evidence>
<feature type="compositionally biased region" description="Polar residues" evidence="7">
    <location>
        <begin position="25"/>
        <end position="40"/>
    </location>
</feature>
<reference evidence="10" key="2">
    <citation type="journal article" name="Front. Microbiol.">
        <title>Degradative Capacity of Two Strains of Rhodonia placenta: From Phenotype to Genotype.</title>
        <authorList>
            <person name="Kolle M."/>
            <person name="Horta M.A.C."/>
            <person name="Nowrousian M."/>
            <person name="Ohm R.A."/>
            <person name="Benz J.P."/>
            <person name="Pilgard A."/>
        </authorList>
    </citation>
    <scope>NUCLEOTIDE SEQUENCE</scope>
    <source>
        <strain evidence="10">FPRL280</strain>
    </source>
</reference>
<feature type="transmembrane region" description="Helical" evidence="8">
    <location>
        <begin position="345"/>
        <end position="367"/>
    </location>
</feature>
<feature type="transmembrane region" description="Helical" evidence="8">
    <location>
        <begin position="437"/>
        <end position="458"/>
    </location>
</feature>
<feature type="transmembrane region" description="Helical" evidence="8">
    <location>
        <begin position="171"/>
        <end position="191"/>
    </location>
</feature>
<keyword evidence="5 8" id="KW-0472">Membrane</keyword>
<dbReference type="AlphaFoldDB" id="A0A8H7U2G5"/>
<dbReference type="Gene3D" id="1.20.1250.20">
    <property type="entry name" value="MFS general substrate transporter like domains"/>
    <property type="match status" value="1"/>
</dbReference>
<feature type="transmembrane region" description="Helical" evidence="8">
    <location>
        <begin position="412"/>
        <end position="431"/>
    </location>
</feature>
<dbReference type="EMBL" id="JADOXO010000092">
    <property type="protein sequence ID" value="KAF9814182.1"/>
    <property type="molecule type" value="Genomic_DNA"/>
</dbReference>
<dbReference type="Proteomes" id="UP000639403">
    <property type="component" value="Unassembled WGS sequence"/>
</dbReference>
<comment type="caution">
    <text evidence="10">The sequence shown here is derived from an EMBL/GenBank/DDBJ whole genome shotgun (WGS) entry which is preliminary data.</text>
</comment>
<protein>
    <recommendedName>
        <fullName evidence="9">Major facilitator superfamily (MFS) profile domain-containing protein</fullName>
    </recommendedName>
</protein>
<feature type="transmembrane region" description="Helical" evidence="8">
    <location>
        <begin position="109"/>
        <end position="127"/>
    </location>
</feature>
<keyword evidence="3 8" id="KW-0812">Transmembrane</keyword>
<dbReference type="PRINTS" id="PR01036">
    <property type="entry name" value="TCRTETB"/>
</dbReference>
<dbReference type="Pfam" id="PF07690">
    <property type="entry name" value="MFS_1"/>
    <property type="match status" value="1"/>
</dbReference>
<evidence type="ECO:0000256" key="7">
    <source>
        <dbReference type="SAM" id="MobiDB-lite"/>
    </source>
</evidence>
<dbReference type="GO" id="GO:0015137">
    <property type="term" value="F:citrate transmembrane transporter activity"/>
    <property type="evidence" value="ECO:0007669"/>
    <property type="project" value="UniProtKB-ARBA"/>
</dbReference>
<sequence length="545" mass="59820">MDKKFVSESVDRDTQVHDAVEGVSKRSSPNYRFKKSSQVNADGRGEKEANRSPAVEALEKPYSIYTAGEKWFIVTIAAFAALFSPFTANIYFPAIPTIAAAFHRSIEDINLTVTVYMVVQGVSPMFWGTLADRWGRRPMFLGCMLVLSVVCVGLALTPTSAFWLLMLLRCLQAAGSASTVALGAGVIADIAATHERGLYYGTWNIGPMVGPCIGPVLGGVLAQGLGWRSIFWFLAISAGVCFVAILLLMPETLRAFVGDGSVPPPRLYLPLIPVIGRSRQNVTPQDPSTRPAPRRFNNPFVLFLYPDITLLLLFNGIVYAVFYGVTTSISTLFKTTYPYLSETEIGLCFLAIGGGMLIGGVFTGRLVDKEYRRAKRQMLAAQEKETDPEKRLSPEDVTKEEHFPIERARLRLMPLYLGIFVAICIGYGWALDKKANIAAPLILQFVLGWVTVATMNITQTLVVDLAPGQSASVTACNNLVRCSLGAALVSVIDLILNALGAGWTYVLLAGICLLFSPIMVIMYHYGPRWRARRRARRQAREANRA</sequence>
<proteinExistence type="predicted"/>
<keyword evidence="2" id="KW-0813">Transport</keyword>
<feature type="transmembrane region" description="Helical" evidence="8">
    <location>
        <begin position="71"/>
        <end position="94"/>
    </location>
</feature>
<dbReference type="PANTHER" id="PTHR23502:SF51">
    <property type="entry name" value="QUINIDINE RESISTANCE PROTEIN 1-RELATED"/>
    <property type="match status" value="1"/>
</dbReference>
<feature type="transmembrane region" description="Helical" evidence="8">
    <location>
        <begin position="139"/>
        <end position="165"/>
    </location>
</feature>
<organism evidence="10 11">
    <name type="scientific">Rhodonia placenta</name>
    <dbReference type="NCBI Taxonomy" id="104341"/>
    <lineage>
        <taxon>Eukaryota</taxon>
        <taxon>Fungi</taxon>
        <taxon>Dikarya</taxon>
        <taxon>Basidiomycota</taxon>
        <taxon>Agaricomycotina</taxon>
        <taxon>Agaricomycetes</taxon>
        <taxon>Polyporales</taxon>
        <taxon>Adustoporiaceae</taxon>
        <taxon>Rhodonia</taxon>
    </lineage>
</organism>
<dbReference type="PROSITE" id="PS50850">
    <property type="entry name" value="MFS"/>
    <property type="match status" value="1"/>
</dbReference>
<accession>A0A8H7U2G5</accession>
<feature type="transmembrane region" description="Helical" evidence="8">
    <location>
        <begin position="203"/>
        <end position="224"/>
    </location>
</feature>
<dbReference type="FunFam" id="1.20.1720.10:FF:000009">
    <property type="entry name" value="MFS multidrug transporter"/>
    <property type="match status" value="1"/>
</dbReference>
<dbReference type="PANTHER" id="PTHR23502">
    <property type="entry name" value="MAJOR FACILITATOR SUPERFAMILY"/>
    <property type="match status" value="1"/>
</dbReference>